<dbReference type="EMBL" id="JEOB01000004">
    <property type="protein sequence ID" value="EXM38672.1"/>
    <property type="molecule type" value="Genomic_DNA"/>
</dbReference>
<name>A0A011W0C7_RUMAL</name>
<evidence type="ECO:0000313" key="2">
    <source>
        <dbReference type="EMBL" id="EXM38672.1"/>
    </source>
</evidence>
<proteinExistence type="predicted"/>
<gene>
    <name evidence="3" type="ORF">RASY3_02500</name>
    <name evidence="2" type="ORF">RASY3_18160</name>
</gene>
<dbReference type="OrthoDB" id="10003354at2"/>
<dbReference type="AlphaFoldDB" id="A0A011W0C7"/>
<dbReference type="RefSeq" id="WP_037284859.1">
    <property type="nucleotide sequence ID" value="NZ_JEOB01000001.1"/>
</dbReference>
<sequence length="218" mass="22904">MKKTMKKFAAIIAAMMTVSALSSMSAFALETQHYMDTQDPQTATVDLQAKVASTTTSTSVGAVDPNADDTGKHIWNVTISADILTWDLVKNDNTAYKQNVTWNPETHTYDVTNGIVDNVVSTYSVASGDTAAKVVNVENNSNFAITSTTATTDPDVGSAYGATFNVTNPTESIAVSANADTTITIDVSNMSGFTSTDYVSVGTATITLTAAGEIQARS</sequence>
<evidence type="ECO:0000313" key="3">
    <source>
        <dbReference type="EMBL" id="EXM41001.1"/>
    </source>
</evidence>
<feature type="signal peptide" evidence="1">
    <location>
        <begin position="1"/>
        <end position="28"/>
    </location>
</feature>
<evidence type="ECO:0000313" key="4">
    <source>
        <dbReference type="Proteomes" id="UP000021369"/>
    </source>
</evidence>
<protein>
    <submittedName>
        <fullName evidence="3">Uncharacterized protein</fullName>
    </submittedName>
</protein>
<dbReference type="PATRIC" id="fig|1341156.4.peg.225"/>
<keyword evidence="4" id="KW-1185">Reference proteome</keyword>
<organism evidence="3 4">
    <name type="scientific">Ruminococcus albus SY3</name>
    <dbReference type="NCBI Taxonomy" id="1341156"/>
    <lineage>
        <taxon>Bacteria</taxon>
        <taxon>Bacillati</taxon>
        <taxon>Bacillota</taxon>
        <taxon>Clostridia</taxon>
        <taxon>Eubacteriales</taxon>
        <taxon>Oscillospiraceae</taxon>
        <taxon>Ruminococcus</taxon>
    </lineage>
</organism>
<accession>A0A011W0C7</accession>
<evidence type="ECO:0000256" key="1">
    <source>
        <dbReference type="SAM" id="SignalP"/>
    </source>
</evidence>
<reference evidence="3 4" key="1">
    <citation type="submission" date="2013-06" db="EMBL/GenBank/DDBJ databases">
        <title>Rumen cellulosomics: divergent fiber-degrading strategies revealed by comparative genome-wide analysis of six Ruminococcal strains.</title>
        <authorList>
            <person name="Dassa B."/>
            <person name="Borovok I."/>
            <person name="Lamed R."/>
            <person name="Flint H."/>
            <person name="Yeoman C.J."/>
            <person name="White B."/>
            <person name="Bayer E.A."/>
        </authorList>
    </citation>
    <scope>NUCLEOTIDE SEQUENCE [LARGE SCALE GENOMIC DNA]</scope>
    <source>
        <strain evidence="3 4">SY3</strain>
    </source>
</reference>
<dbReference type="EMBL" id="JEOB01000001">
    <property type="protein sequence ID" value="EXM41001.1"/>
    <property type="molecule type" value="Genomic_DNA"/>
</dbReference>
<feature type="chain" id="PRO_5014213853" evidence="1">
    <location>
        <begin position="29"/>
        <end position="218"/>
    </location>
</feature>
<dbReference type="Proteomes" id="UP000021369">
    <property type="component" value="Unassembled WGS sequence"/>
</dbReference>
<keyword evidence="1" id="KW-0732">Signal</keyword>
<comment type="caution">
    <text evidence="3">The sequence shown here is derived from an EMBL/GenBank/DDBJ whole genome shotgun (WGS) entry which is preliminary data.</text>
</comment>